<organism evidence="2 3">
    <name type="scientific">Thyridium curvatum</name>
    <dbReference type="NCBI Taxonomy" id="1093900"/>
    <lineage>
        <taxon>Eukaryota</taxon>
        <taxon>Fungi</taxon>
        <taxon>Dikarya</taxon>
        <taxon>Ascomycota</taxon>
        <taxon>Pezizomycotina</taxon>
        <taxon>Sordariomycetes</taxon>
        <taxon>Sordariomycetidae</taxon>
        <taxon>Thyridiales</taxon>
        <taxon>Thyridiaceae</taxon>
        <taxon>Thyridium</taxon>
    </lineage>
</organism>
<dbReference type="Proteomes" id="UP000319257">
    <property type="component" value="Unassembled WGS sequence"/>
</dbReference>
<dbReference type="Pfam" id="PF03133">
    <property type="entry name" value="TTL"/>
    <property type="match status" value="2"/>
</dbReference>
<evidence type="ECO:0000313" key="3">
    <source>
        <dbReference type="Proteomes" id="UP000319257"/>
    </source>
</evidence>
<feature type="region of interest" description="Disordered" evidence="1">
    <location>
        <begin position="182"/>
        <end position="235"/>
    </location>
</feature>
<dbReference type="PROSITE" id="PS51221">
    <property type="entry name" value="TTL"/>
    <property type="match status" value="1"/>
</dbReference>
<proteinExistence type="predicted"/>
<accession>A0A507AX98</accession>
<dbReference type="InParanoid" id="A0A507AX98"/>
<keyword evidence="3" id="KW-1185">Reference proteome</keyword>
<dbReference type="SUPFAM" id="SSF56059">
    <property type="entry name" value="Glutathione synthetase ATP-binding domain-like"/>
    <property type="match status" value="1"/>
</dbReference>
<gene>
    <name evidence="2" type="ORF">E0L32_005274</name>
</gene>
<dbReference type="AlphaFoldDB" id="A0A507AX98"/>
<dbReference type="Gene3D" id="3.30.470.20">
    <property type="entry name" value="ATP-grasp fold, B domain"/>
    <property type="match status" value="1"/>
</dbReference>
<dbReference type="RefSeq" id="XP_030996293.1">
    <property type="nucleotide sequence ID" value="XM_031139777.1"/>
</dbReference>
<dbReference type="OrthoDB" id="202825at2759"/>
<dbReference type="InterPro" id="IPR004344">
    <property type="entry name" value="TTL/TTLL_fam"/>
</dbReference>
<dbReference type="GO" id="GO:0000932">
    <property type="term" value="C:P-body"/>
    <property type="evidence" value="ECO:0007669"/>
    <property type="project" value="TreeGrafter"/>
</dbReference>
<dbReference type="STRING" id="1093900.A0A507AX98"/>
<sequence>MHAYVRSANSWLDEHIRAYIQKHIPDVTFIHDVADLQPGIKKIFQYADGWELNQHFAVLNASEYGLINAYPSSDALARKDLLAQVVDYWSAKRPDTILRTHSPQTIRLTLDYAEYVDDALMAADDLTLYYSLQENEDKDPSEREWWILKAALCDCGAGIRIFSTMEELANNLELVEFADDTTEEYTGEEEAEEKASKGPEASAKDDEQLTNGHKDGQNGDDTPETEGEADSFKPNLSIPGLSSLDALVTASGKLSLEATAEQQQEPAQKSKEGKIRYTFKEDERIPSAQLREFVAQRYIVRVPTIEKRKWHVRAYVLSVGRLKVHVFRECLALLALKDYEPPWENPSLTSSLTNTSLQEEDEFIANNSMRDFWADFPDDMVPALGAQWKERVFEQMCSISSETFRAAAYTMGDRFTPLDKCFELFALDFLVDDDGVAWLLEVNETPAFYEHGVAGPMAKRLMESVICLAMEHLGAAQKWDQRNAEVRARMVEVLDETSTLAKSNIREIVPEDWK</sequence>
<reference evidence="2 3" key="1">
    <citation type="submission" date="2019-06" db="EMBL/GenBank/DDBJ databases">
        <title>Draft genome sequence of the filamentous fungus Phialemoniopsis curvata isolated from diesel fuel.</title>
        <authorList>
            <person name="Varaljay V.A."/>
            <person name="Lyon W.J."/>
            <person name="Crouch A.L."/>
            <person name="Drake C.E."/>
            <person name="Hollomon J.M."/>
            <person name="Nadeau L.J."/>
            <person name="Nunn H.S."/>
            <person name="Stevenson B.S."/>
            <person name="Bojanowski C.L."/>
            <person name="Crookes-Goodson W.J."/>
        </authorList>
    </citation>
    <scope>NUCLEOTIDE SEQUENCE [LARGE SCALE GENOMIC DNA]</scope>
    <source>
        <strain evidence="2 3">D216</strain>
    </source>
</reference>
<protein>
    <recommendedName>
        <fullName evidence="4">Tubulin-tyrosine ligase</fullName>
    </recommendedName>
</protein>
<feature type="compositionally biased region" description="Acidic residues" evidence="1">
    <location>
        <begin position="182"/>
        <end position="192"/>
    </location>
</feature>
<feature type="compositionally biased region" description="Basic and acidic residues" evidence="1">
    <location>
        <begin position="193"/>
        <end position="217"/>
    </location>
</feature>
<dbReference type="InterPro" id="IPR027746">
    <property type="entry name" value="TTL"/>
</dbReference>
<evidence type="ECO:0008006" key="4">
    <source>
        <dbReference type="Google" id="ProtNLM"/>
    </source>
</evidence>
<dbReference type="GeneID" id="41972721"/>
<comment type="caution">
    <text evidence="2">The sequence shown here is derived from an EMBL/GenBank/DDBJ whole genome shotgun (WGS) entry which is preliminary data.</text>
</comment>
<name>A0A507AX98_9PEZI</name>
<dbReference type="PANTHER" id="PTHR47551">
    <property type="entry name" value="TUBULIN--TYROSINE LIGASE PBY1-RELATED"/>
    <property type="match status" value="1"/>
</dbReference>
<dbReference type="PANTHER" id="PTHR47551:SF1">
    <property type="entry name" value="TUBULIN--TYROSINE LIGASE PBY1-RELATED"/>
    <property type="match status" value="1"/>
</dbReference>
<dbReference type="EMBL" id="SKBQ01000027">
    <property type="protein sequence ID" value="TPX14582.1"/>
    <property type="molecule type" value="Genomic_DNA"/>
</dbReference>
<evidence type="ECO:0000313" key="2">
    <source>
        <dbReference type="EMBL" id="TPX14582.1"/>
    </source>
</evidence>
<evidence type="ECO:0000256" key="1">
    <source>
        <dbReference type="SAM" id="MobiDB-lite"/>
    </source>
</evidence>